<dbReference type="SMART" id="SM00367">
    <property type="entry name" value="LRR_CC"/>
    <property type="match status" value="8"/>
</dbReference>
<dbReference type="GO" id="GO:0031146">
    <property type="term" value="P:SCF-dependent proteasomal ubiquitin-dependent protein catabolic process"/>
    <property type="evidence" value="ECO:0007669"/>
    <property type="project" value="TreeGrafter"/>
</dbReference>
<dbReference type="InterPro" id="IPR006553">
    <property type="entry name" value="Leu-rich_rpt_Cys-con_subtyp"/>
</dbReference>
<reference evidence="2 3" key="1">
    <citation type="journal article" date="2020" name="IScience">
        <title>Genome Sequencing of the Endangered Kingdonia uniflora (Circaeasteraceae, Ranunculales) Reveals Potential Mechanisms of Evolutionary Specialization.</title>
        <authorList>
            <person name="Sun Y."/>
            <person name="Deng T."/>
            <person name="Zhang A."/>
            <person name="Moore M.J."/>
            <person name="Landis J.B."/>
            <person name="Lin N."/>
            <person name="Zhang H."/>
            <person name="Zhang X."/>
            <person name="Huang J."/>
            <person name="Zhang X."/>
            <person name="Sun H."/>
            <person name="Wang H."/>
        </authorList>
    </citation>
    <scope>NUCLEOTIDE SEQUENCE [LARGE SCALE GENOMIC DNA]</scope>
    <source>
        <strain evidence="2">TB1705</strain>
        <tissue evidence="2">Leaf</tissue>
    </source>
</reference>
<proteinExistence type="predicted"/>
<dbReference type="Gene3D" id="1.20.1280.50">
    <property type="match status" value="1"/>
</dbReference>
<evidence type="ECO:0000259" key="1">
    <source>
        <dbReference type="PROSITE" id="PS50181"/>
    </source>
</evidence>
<dbReference type="FunFam" id="1.20.1280.50:FF:000023">
    <property type="entry name" value="F-box/LRR-repeat protein 4"/>
    <property type="match status" value="1"/>
</dbReference>
<dbReference type="Pfam" id="PF13516">
    <property type="entry name" value="LRR_6"/>
    <property type="match status" value="1"/>
</dbReference>
<feature type="domain" description="F-box" evidence="1">
    <location>
        <begin position="16"/>
        <end position="49"/>
    </location>
</feature>
<evidence type="ECO:0000313" key="3">
    <source>
        <dbReference type="Proteomes" id="UP000541444"/>
    </source>
</evidence>
<dbReference type="SUPFAM" id="SSF52047">
    <property type="entry name" value="RNI-like"/>
    <property type="match status" value="1"/>
</dbReference>
<dbReference type="CDD" id="cd22159">
    <property type="entry name" value="F-box_AtTIR1-like"/>
    <property type="match status" value="1"/>
</dbReference>
<dbReference type="InterPro" id="IPR057207">
    <property type="entry name" value="FBXL15_LRR"/>
</dbReference>
<dbReference type="SMART" id="SM00256">
    <property type="entry name" value="FBOX"/>
    <property type="match status" value="1"/>
</dbReference>
<protein>
    <recommendedName>
        <fullName evidence="1">F-box domain-containing protein</fullName>
    </recommendedName>
</protein>
<dbReference type="PANTHER" id="PTHR13318:SF92">
    <property type="entry name" value="F-BOX_LRR-REPEAT PROTEIN 8-RELATED"/>
    <property type="match status" value="1"/>
</dbReference>
<dbReference type="Proteomes" id="UP000541444">
    <property type="component" value="Unassembled WGS sequence"/>
</dbReference>
<keyword evidence="3" id="KW-1185">Reference proteome</keyword>
<dbReference type="Pfam" id="PF00646">
    <property type="entry name" value="F-box"/>
    <property type="match status" value="1"/>
</dbReference>
<name>A0A7J7P855_9MAGN</name>
<dbReference type="InterPro" id="IPR032675">
    <property type="entry name" value="LRR_dom_sf"/>
</dbReference>
<dbReference type="InterPro" id="IPR001810">
    <property type="entry name" value="F-box_dom"/>
</dbReference>
<dbReference type="Gene3D" id="3.80.10.10">
    <property type="entry name" value="Ribonuclease Inhibitor"/>
    <property type="match status" value="2"/>
</dbReference>
<dbReference type="AlphaFoldDB" id="A0A7J7P855"/>
<dbReference type="InterPro" id="IPR001611">
    <property type="entry name" value="Leu-rich_rpt"/>
</dbReference>
<gene>
    <name evidence="2" type="ORF">GIB67_009052</name>
</gene>
<comment type="caution">
    <text evidence="2">The sequence shown here is derived from an EMBL/GenBank/DDBJ whole genome shotgun (WGS) entry which is preliminary data.</text>
</comment>
<dbReference type="GO" id="GO:0019005">
    <property type="term" value="C:SCF ubiquitin ligase complex"/>
    <property type="evidence" value="ECO:0007669"/>
    <property type="project" value="TreeGrafter"/>
</dbReference>
<accession>A0A7J7P855</accession>
<dbReference type="EMBL" id="JACGCM010000189">
    <property type="protein sequence ID" value="KAF6175358.1"/>
    <property type="molecule type" value="Genomic_DNA"/>
</dbReference>
<organism evidence="2 3">
    <name type="scientific">Kingdonia uniflora</name>
    <dbReference type="NCBI Taxonomy" id="39325"/>
    <lineage>
        <taxon>Eukaryota</taxon>
        <taxon>Viridiplantae</taxon>
        <taxon>Streptophyta</taxon>
        <taxon>Embryophyta</taxon>
        <taxon>Tracheophyta</taxon>
        <taxon>Spermatophyta</taxon>
        <taxon>Magnoliopsida</taxon>
        <taxon>Ranunculales</taxon>
        <taxon>Circaeasteraceae</taxon>
        <taxon>Kingdonia</taxon>
    </lineage>
</organism>
<dbReference type="FunFam" id="3.80.10.10:FF:000449">
    <property type="entry name" value="F-box protein SKIP2"/>
    <property type="match status" value="1"/>
</dbReference>
<sequence length="500" mass="53766">MNNNNNIDDPNIVVDPDLISELPDECLACVFQSLGPGDRKRCSLVCRRWLVAEGQSRHRISLDARSDLMDAVPSLFTRFDAVTKLALKCDRRSVSIGDDALVMISMRCRNLTRLKLRACREITDAGMVGFAKNCKGLKKLSCGSCTFGAKGMNAVLDNCAALEEISVKRLRGITDGVAAEPIGPGVAAGSLKTICLKELYNGQCFGPLIVGSKKLKTLKLFRCSGDWDKLLEVIADKVTSLVEIHLERLQVSDHGLAAISNCLDLEILHLVKTPECTNAALVSIANRCNLLRKLHIDGWKTNRIGDEGLIAIAKRCPNLQELVLIGVNPTSLSLGLLGANCRNLQRLALCASETIGDAEICCIASKCMALKKLCIKGCPVSDHGMEALAVGCPNLVKVKVKKCRGVTCEGAGWLRASRGSLAVNLDTAANEPLDRYPSDVAVVENEGLISHSAAEADTASSSSNGRSSFSKARLSFFAGRNFVACTFRRWSNGNNSSNGS</sequence>
<dbReference type="SUPFAM" id="SSF81383">
    <property type="entry name" value="F-box domain"/>
    <property type="match status" value="1"/>
</dbReference>
<dbReference type="PANTHER" id="PTHR13318">
    <property type="entry name" value="PARTNER OF PAIRED, ISOFORM B-RELATED"/>
    <property type="match status" value="1"/>
</dbReference>
<dbReference type="Pfam" id="PF25372">
    <property type="entry name" value="DUF7885"/>
    <property type="match status" value="1"/>
</dbReference>
<evidence type="ECO:0000313" key="2">
    <source>
        <dbReference type="EMBL" id="KAF6175358.1"/>
    </source>
</evidence>
<dbReference type="InterPro" id="IPR036047">
    <property type="entry name" value="F-box-like_dom_sf"/>
</dbReference>
<dbReference type="PROSITE" id="PS50181">
    <property type="entry name" value="FBOX"/>
    <property type="match status" value="1"/>
</dbReference>
<dbReference type="OrthoDB" id="423607at2759"/>